<organism evidence="12 13">
    <name type="scientific">Corynebacterium appendicis CIP 107643</name>
    <dbReference type="NCBI Taxonomy" id="1161099"/>
    <lineage>
        <taxon>Bacteria</taxon>
        <taxon>Bacillati</taxon>
        <taxon>Actinomycetota</taxon>
        <taxon>Actinomycetes</taxon>
        <taxon>Mycobacteriales</taxon>
        <taxon>Corynebacteriaceae</taxon>
        <taxon>Corynebacterium</taxon>
    </lineage>
</organism>
<dbReference type="NCBIfam" id="NF010496">
    <property type="entry name" value="PRK13915.1"/>
    <property type="match status" value="1"/>
</dbReference>
<dbReference type="PANTHER" id="PTHR48090">
    <property type="entry name" value="UNDECAPRENYL-PHOSPHATE 4-DEOXY-4-FORMAMIDO-L-ARABINOSE TRANSFERASE-RELATED"/>
    <property type="match status" value="1"/>
</dbReference>
<dbReference type="PANTHER" id="PTHR48090:SF10">
    <property type="entry name" value="GLUCOSYL-3-PHOSPHOGLYCERATE SYNTHASE"/>
    <property type="match status" value="1"/>
</dbReference>
<dbReference type="AlphaFoldDB" id="A0A1N7K4Y0"/>
<keyword evidence="5" id="KW-0808">Transferase</keyword>
<comment type="catalytic activity">
    <reaction evidence="9">
        <text>(2R)-3-phosphoglycerate + UDP-alpha-D-glucose = (2R)-2-O-(alpha-D-glucopyranosyl)-3-phospho-glycerate + UDP + H(+)</text>
        <dbReference type="Rhea" id="RHEA:31319"/>
        <dbReference type="ChEBI" id="CHEBI:15378"/>
        <dbReference type="ChEBI" id="CHEBI:58223"/>
        <dbReference type="ChEBI" id="CHEBI:58272"/>
        <dbReference type="ChEBI" id="CHEBI:58885"/>
        <dbReference type="ChEBI" id="CHEBI:62600"/>
        <dbReference type="EC" id="2.4.1.266"/>
    </reaction>
    <physiologicalReaction direction="left-to-right" evidence="9">
        <dbReference type="Rhea" id="RHEA:31320"/>
    </physiologicalReaction>
</comment>
<dbReference type="STRING" id="1161099.SAMN05444817_11433"/>
<evidence type="ECO:0000256" key="5">
    <source>
        <dbReference type="ARBA" id="ARBA00022679"/>
    </source>
</evidence>
<evidence type="ECO:0000256" key="4">
    <source>
        <dbReference type="ARBA" id="ARBA00022676"/>
    </source>
</evidence>
<reference evidence="13" key="1">
    <citation type="submission" date="2017-01" db="EMBL/GenBank/DDBJ databases">
        <authorList>
            <person name="Varghese N."/>
            <person name="Submissions S."/>
        </authorList>
    </citation>
    <scope>NUCLEOTIDE SEQUENCE [LARGE SCALE GENOMIC DNA]</scope>
    <source>
        <strain evidence="13">DSM 44531</strain>
    </source>
</reference>
<accession>A0A1N7K4Y0</accession>
<evidence type="ECO:0000256" key="9">
    <source>
        <dbReference type="ARBA" id="ARBA00048689"/>
    </source>
</evidence>
<gene>
    <name evidence="12" type="ORF">SAMN05444817_11433</name>
</gene>
<keyword evidence="13" id="KW-1185">Reference proteome</keyword>
<dbReference type="RefSeq" id="WP_076599863.1">
    <property type="nucleotide sequence ID" value="NZ_CP046976.1"/>
</dbReference>
<comment type="similarity">
    <text evidence="3">Belongs to the glycosyltransferase 2 family.</text>
</comment>
<dbReference type="InterPro" id="IPR001173">
    <property type="entry name" value="Glyco_trans_2-like"/>
</dbReference>
<dbReference type="CDD" id="cd04179">
    <property type="entry name" value="DPM_DPG-synthase_like"/>
    <property type="match status" value="1"/>
</dbReference>
<evidence type="ECO:0000259" key="11">
    <source>
        <dbReference type="Pfam" id="PF00535"/>
    </source>
</evidence>
<dbReference type="InterPro" id="IPR029044">
    <property type="entry name" value="Nucleotide-diphossugar_trans"/>
</dbReference>
<dbReference type="GO" id="GO:0016757">
    <property type="term" value="F:glycosyltransferase activity"/>
    <property type="evidence" value="ECO:0007669"/>
    <property type="project" value="UniProtKB-KW"/>
</dbReference>
<evidence type="ECO:0000313" key="13">
    <source>
        <dbReference type="Proteomes" id="UP000186292"/>
    </source>
</evidence>
<dbReference type="OrthoDB" id="5011697at2"/>
<dbReference type="Gene3D" id="3.90.550.10">
    <property type="entry name" value="Spore Coat Polysaccharide Biosynthesis Protein SpsA, Chain A"/>
    <property type="match status" value="1"/>
</dbReference>
<keyword evidence="4" id="KW-0328">Glycosyltransferase</keyword>
<feature type="domain" description="Glycosyltransferase 2-like" evidence="11">
    <location>
        <begin position="15"/>
        <end position="132"/>
    </location>
</feature>
<keyword evidence="6" id="KW-0460">Magnesium</keyword>
<dbReference type="Proteomes" id="UP000186292">
    <property type="component" value="Unassembled WGS sequence"/>
</dbReference>
<evidence type="ECO:0000256" key="1">
    <source>
        <dbReference type="ARBA" id="ARBA00001936"/>
    </source>
</evidence>
<dbReference type="InterPro" id="IPR050256">
    <property type="entry name" value="Glycosyltransferase_2"/>
</dbReference>
<dbReference type="Pfam" id="PF00535">
    <property type="entry name" value="Glycos_transf_2"/>
    <property type="match status" value="1"/>
</dbReference>
<protein>
    <recommendedName>
        <fullName evidence="8">Glucosyl-3-phosphoglycerate synthase</fullName>
        <ecNumber evidence="7">2.4.1.266</ecNumber>
    </recommendedName>
</protein>
<comment type="catalytic activity">
    <reaction evidence="10">
        <text>an NDP-alpha-D-glucose + (2R)-3-phosphoglycerate = (2R)-2-O-(alpha-D-glucopyranosyl)-3-phospho-glycerate + a ribonucleoside 5'-diphosphate + H(+)</text>
        <dbReference type="Rhea" id="RHEA:47244"/>
        <dbReference type="ChEBI" id="CHEBI:15378"/>
        <dbReference type="ChEBI" id="CHEBI:57930"/>
        <dbReference type="ChEBI" id="CHEBI:58272"/>
        <dbReference type="ChEBI" id="CHEBI:62600"/>
        <dbReference type="ChEBI" id="CHEBI:76533"/>
        <dbReference type="EC" id="2.4.1.266"/>
    </reaction>
    <physiologicalReaction direction="left-to-right" evidence="10">
        <dbReference type="Rhea" id="RHEA:47245"/>
    </physiologicalReaction>
</comment>
<comment type="cofactor">
    <cofactor evidence="2">
        <name>Mg(2+)</name>
        <dbReference type="ChEBI" id="CHEBI:18420"/>
    </cofactor>
</comment>
<evidence type="ECO:0000256" key="3">
    <source>
        <dbReference type="ARBA" id="ARBA00006739"/>
    </source>
</evidence>
<comment type="cofactor">
    <cofactor evidence="1">
        <name>Mn(2+)</name>
        <dbReference type="ChEBI" id="CHEBI:29035"/>
    </cofactor>
</comment>
<evidence type="ECO:0000256" key="7">
    <source>
        <dbReference type="ARBA" id="ARBA00039022"/>
    </source>
</evidence>
<evidence type="ECO:0000256" key="2">
    <source>
        <dbReference type="ARBA" id="ARBA00001946"/>
    </source>
</evidence>
<sequence>MPAASATKSLGLSVSVVIPALNEEDTVANVVRAARASCANEVIVVDSDSTDATAANAQEAGATVLNWRDIAPEIPVQPGKGEALWRGVRAAAGDIVVFLDADVTTVQAGWVDRLAGEFVDKRVHLVKATYARALDGASRGGGRVTELTAKPLLRLLFPDLPALDQPLAGEYAIRRSTALEVPFVAGYGVEAGLLIDVASLHGPSSLTQVDLGQKIHRNRPLSELSEMADTVARTILARAGVGDIPQRQPWAELR</sequence>
<dbReference type="EMBL" id="FTOF01000014">
    <property type="protein sequence ID" value="SIS56662.1"/>
    <property type="molecule type" value="Genomic_DNA"/>
</dbReference>
<proteinExistence type="inferred from homology"/>
<dbReference type="EC" id="2.4.1.266" evidence="7"/>
<name>A0A1N7K4Y0_9CORY</name>
<evidence type="ECO:0000256" key="6">
    <source>
        <dbReference type="ARBA" id="ARBA00022842"/>
    </source>
</evidence>
<evidence type="ECO:0000313" key="12">
    <source>
        <dbReference type="EMBL" id="SIS56662.1"/>
    </source>
</evidence>
<evidence type="ECO:0000256" key="10">
    <source>
        <dbReference type="ARBA" id="ARBA00048997"/>
    </source>
</evidence>
<dbReference type="SUPFAM" id="SSF53448">
    <property type="entry name" value="Nucleotide-diphospho-sugar transferases"/>
    <property type="match status" value="1"/>
</dbReference>
<evidence type="ECO:0000256" key="8">
    <source>
        <dbReference type="ARBA" id="ARBA00040894"/>
    </source>
</evidence>